<accession>A0A9Y1BLI3</accession>
<organism evidence="1">
    <name type="scientific">Candidatus Heimdallarchaeum aukensis</name>
    <dbReference type="NCBI Taxonomy" id="2876573"/>
    <lineage>
        <taxon>Archaea</taxon>
        <taxon>Promethearchaeati</taxon>
        <taxon>Candidatus Heimdallarchaeota</taxon>
        <taxon>Candidatus Heimdallarchaeia (ex Rinke et al. 2021) (nom. nud.)</taxon>
        <taxon>Candidatus Heimdallarchaeales</taxon>
        <taxon>Candidatus Heimdallarchaeaceae</taxon>
        <taxon>Candidatus Heimdallarchaeum</taxon>
    </lineage>
</organism>
<dbReference type="AlphaFoldDB" id="A0A9Y1BLI3"/>
<protein>
    <submittedName>
        <fullName evidence="1">Uncharacterized protein</fullName>
    </submittedName>
</protein>
<reference evidence="1" key="1">
    <citation type="journal article" date="2022" name="Nat. Microbiol.">
        <title>Unique mobile elements and scalable gene flow at the prokaryote-eukaryote boundary revealed by circularized Asgard archaea genomes.</title>
        <authorList>
            <person name="Wu F."/>
            <person name="Speth D.R."/>
            <person name="Philosof A."/>
            <person name="Cremiere A."/>
            <person name="Narayanan A."/>
            <person name="Barco R.A."/>
            <person name="Connon S.A."/>
            <person name="Amend J.P."/>
            <person name="Antoshechkin I.A."/>
            <person name="Orphan V.J."/>
        </authorList>
    </citation>
    <scope>NUCLEOTIDE SEQUENCE</scope>
    <source>
        <strain evidence="1">PM71</strain>
    </source>
</reference>
<evidence type="ECO:0000313" key="1">
    <source>
        <dbReference type="EMBL" id="UJG41061.1"/>
    </source>
</evidence>
<name>A0A9Y1BLI3_9ARCH</name>
<proteinExistence type="predicted"/>
<dbReference type="EMBL" id="CP084166">
    <property type="protein sequence ID" value="UJG41061.1"/>
    <property type="molecule type" value="Genomic_DNA"/>
</dbReference>
<sequence length="245" mass="28271">MSKMILSQVENILQYEQPDEISPALPRNHYIFIEKLIKFLSNSINYPSLCETRRVFFSNLLVITALNNESKYLTKNFLTSAFLALLRNVSGHIDAKSLQDLINQISGTFIGVSKGKAFSLSSVNKITNELINLGIIKKSTVDFFTYVEKEALKLAKKTCSHFEEIRNMSKSVSIKISSLVKKRIVPRMKVKQSSTVLVLSILFNYLPRKGYYRDNVFKFVSEKQKVDFQLLKKRVYRFRSKFNIS</sequence>
<gene>
    <name evidence="1" type="ORF">K9W45_01045</name>
</gene>
<dbReference type="Proteomes" id="UP001201020">
    <property type="component" value="Chromosome"/>
</dbReference>